<keyword evidence="2" id="KW-1185">Reference proteome</keyword>
<proteinExistence type="predicted"/>
<evidence type="ECO:0000313" key="2">
    <source>
        <dbReference type="Proteomes" id="UP001056120"/>
    </source>
</evidence>
<name>A0ACB9I2A4_9ASTR</name>
<reference evidence="1 2" key="2">
    <citation type="journal article" date="2022" name="Mol. Ecol. Resour.">
        <title>The genomes of chicory, endive, great burdock and yacon provide insights into Asteraceae paleo-polyploidization history and plant inulin production.</title>
        <authorList>
            <person name="Fan W."/>
            <person name="Wang S."/>
            <person name="Wang H."/>
            <person name="Wang A."/>
            <person name="Jiang F."/>
            <person name="Liu H."/>
            <person name="Zhao H."/>
            <person name="Xu D."/>
            <person name="Zhang Y."/>
        </authorList>
    </citation>
    <scope>NUCLEOTIDE SEQUENCE [LARGE SCALE GENOMIC DNA]</scope>
    <source>
        <strain evidence="2">cv. Yunnan</strain>
        <tissue evidence="1">Leaves</tissue>
    </source>
</reference>
<dbReference type="EMBL" id="CM042027">
    <property type="protein sequence ID" value="KAI3802343.1"/>
    <property type="molecule type" value="Genomic_DNA"/>
</dbReference>
<sequence length="132" mass="15381">MMYNDPQQQQPPQPPQQQQMMHQFHQPQQMGEFQRGPLQQPPQMMRQPSASSTTLGGYQEYPQQHSHPPFDDNIAAKRMRKIGHRRAVDYTSTVVRYMQTCLWQQDSRDRTVLQPTPAVAIDANVTNSCLFR</sequence>
<reference evidence="2" key="1">
    <citation type="journal article" date="2022" name="Mol. Ecol. Resour.">
        <title>The genomes of chicory, endive, great burdock and yacon provide insights into Asteraceae palaeo-polyploidization history and plant inulin production.</title>
        <authorList>
            <person name="Fan W."/>
            <person name="Wang S."/>
            <person name="Wang H."/>
            <person name="Wang A."/>
            <person name="Jiang F."/>
            <person name="Liu H."/>
            <person name="Zhao H."/>
            <person name="Xu D."/>
            <person name="Zhang Y."/>
        </authorList>
    </citation>
    <scope>NUCLEOTIDE SEQUENCE [LARGE SCALE GENOMIC DNA]</scope>
    <source>
        <strain evidence="2">cv. Yunnan</strain>
    </source>
</reference>
<dbReference type="Proteomes" id="UP001056120">
    <property type="component" value="Linkage Group LG10"/>
</dbReference>
<accession>A0ACB9I2A4</accession>
<organism evidence="1 2">
    <name type="scientific">Smallanthus sonchifolius</name>
    <dbReference type="NCBI Taxonomy" id="185202"/>
    <lineage>
        <taxon>Eukaryota</taxon>
        <taxon>Viridiplantae</taxon>
        <taxon>Streptophyta</taxon>
        <taxon>Embryophyta</taxon>
        <taxon>Tracheophyta</taxon>
        <taxon>Spermatophyta</taxon>
        <taxon>Magnoliopsida</taxon>
        <taxon>eudicotyledons</taxon>
        <taxon>Gunneridae</taxon>
        <taxon>Pentapetalae</taxon>
        <taxon>asterids</taxon>
        <taxon>campanulids</taxon>
        <taxon>Asterales</taxon>
        <taxon>Asteraceae</taxon>
        <taxon>Asteroideae</taxon>
        <taxon>Heliantheae alliance</taxon>
        <taxon>Millerieae</taxon>
        <taxon>Smallanthus</taxon>
    </lineage>
</organism>
<comment type="caution">
    <text evidence="1">The sequence shown here is derived from an EMBL/GenBank/DDBJ whole genome shotgun (WGS) entry which is preliminary data.</text>
</comment>
<gene>
    <name evidence="1" type="ORF">L1987_30474</name>
</gene>
<protein>
    <submittedName>
        <fullName evidence="1">Uncharacterized protein</fullName>
    </submittedName>
</protein>
<evidence type="ECO:0000313" key="1">
    <source>
        <dbReference type="EMBL" id="KAI3802343.1"/>
    </source>
</evidence>